<dbReference type="Gene3D" id="4.10.240.10">
    <property type="entry name" value="Zn(2)-C6 fungal-type DNA-binding domain"/>
    <property type="match status" value="1"/>
</dbReference>
<dbReference type="GO" id="GO:0000981">
    <property type="term" value="F:DNA-binding transcription factor activity, RNA polymerase II-specific"/>
    <property type="evidence" value="ECO:0007669"/>
    <property type="project" value="InterPro"/>
</dbReference>
<dbReference type="Pfam" id="PF00172">
    <property type="entry name" value="Zn_clus"/>
    <property type="match status" value="1"/>
</dbReference>
<dbReference type="InterPro" id="IPR001138">
    <property type="entry name" value="Zn2Cys6_DnaBD"/>
</dbReference>
<feature type="region of interest" description="Disordered" evidence="3">
    <location>
        <begin position="1"/>
        <end position="32"/>
    </location>
</feature>
<dbReference type="AlphaFoldDB" id="A0A2U3DW64"/>
<feature type="compositionally biased region" description="Basic and acidic residues" evidence="3">
    <location>
        <begin position="453"/>
        <end position="469"/>
    </location>
</feature>
<sequence>MPPGTQLPSSDSPPKSKRRRTQAKPTAPPCHTCRRQRLRCDGVKPACDKCITRGVECLGYGAQPLLWVQPKSIKTADEAAGQKGDGDDAGGRVQVHPKRRGRPRLVLMSGPEDDSHNQHALQLLPSQQPPQWIAVHGPNGGRRPRAARPGVPRPRAGLDPIDYKNHKLTLDCLDYYNNFVCPDMVLLDTTANPLRVPLEFWRYIPDVVLDMLVSTSLTHQLIRAKAHEVSTIGMEGNSLVPIKRHRMSALQGPSVPVIYKYHQRTLMAVNQELSKTESRYGDLALGIIITLMRVEIQQSAFGAWPAHLEAARAIIAQRGGFNRLATMEDVYVGEGLVNFMLVDIMNSVMTPTWLMDERTATQTEYIAHLHTIYKDGRDSDFPCPATLLEAIIRINDVRALSRDEDQDEAELDRVSGQIFTSIASFNAADWTRTHVRTLLSPGVLTTSSPSSDDTARDSSDEQLHSESRDVADKGLDDAVAAVHDMCTDLTKTIQYAVLLYCLRTLHMDRRTSSGMSSPQLASVWLSDDMALDVESAHRSALDMLLAALHRLWDVEAKGKDWCGKLSFWPLFIAGMEMDPGPETQAERDFVCGSLRKLVYYLGDLSPLDAVSVLQLIWRRTAVGGCSGRQRFSWDERLVMPGIRGLYFF</sequence>
<dbReference type="GO" id="GO:0008270">
    <property type="term" value="F:zinc ion binding"/>
    <property type="evidence" value="ECO:0007669"/>
    <property type="project" value="InterPro"/>
</dbReference>
<organism evidence="5 6">
    <name type="scientific">Purpureocillium lilacinum</name>
    <name type="common">Paecilomyces lilacinus</name>
    <dbReference type="NCBI Taxonomy" id="33203"/>
    <lineage>
        <taxon>Eukaryota</taxon>
        <taxon>Fungi</taxon>
        <taxon>Dikarya</taxon>
        <taxon>Ascomycota</taxon>
        <taxon>Pezizomycotina</taxon>
        <taxon>Sordariomycetes</taxon>
        <taxon>Hypocreomycetidae</taxon>
        <taxon>Hypocreales</taxon>
        <taxon>Ophiocordycipitaceae</taxon>
        <taxon>Purpureocillium</taxon>
    </lineage>
</organism>
<proteinExistence type="predicted"/>
<feature type="region of interest" description="Disordered" evidence="3">
    <location>
        <begin position="442"/>
        <end position="469"/>
    </location>
</feature>
<dbReference type="InterPro" id="IPR021858">
    <property type="entry name" value="Fun_TF"/>
</dbReference>
<dbReference type="GO" id="GO:0045944">
    <property type="term" value="P:positive regulation of transcription by RNA polymerase II"/>
    <property type="evidence" value="ECO:0007669"/>
    <property type="project" value="TreeGrafter"/>
</dbReference>
<dbReference type="SUPFAM" id="SSF57701">
    <property type="entry name" value="Zn2/Cys6 DNA-binding domain"/>
    <property type="match status" value="1"/>
</dbReference>
<keyword evidence="2" id="KW-0539">Nucleus</keyword>
<feature type="region of interest" description="Disordered" evidence="3">
    <location>
        <begin position="138"/>
        <end position="158"/>
    </location>
</feature>
<evidence type="ECO:0000256" key="3">
    <source>
        <dbReference type="SAM" id="MobiDB-lite"/>
    </source>
</evidence>
<evidence type="ECO:0000313" key="5">
    <source>
        <dbReference type="EMBL" id="PWI66487.1"/>
    </source>
</evidence>
<name>A0A2U3DW64_PURLI</name>
<dbReference type="InterPro" id="IPR036864">
    <property type="entry name" value="Zn2-C6_fun-type_DNA-bd_sf"/>
</dbReference>
<dbReference type="PANTHER" id="PTHR37534:SF51">
    <property type="entry name" value="ACRIFLAVINE SENSITIVITY CONTROL PROTEIN ACR-2"/>
    <property type="match status" value="1"/>
</dbReference>
<dbReference type="Pfam" id="PF11951">
    <property type="entry name" value="Fungal_trans_2"/>
    <property type="match status" value="1"/>
</dbReference>
<gene>
    <name evidence="5" type="ORF">PCL_04900</name>
</gene>
<evidence type="ECO:0000259" key="4">
    <source>
        <dbReference type="PROSITE" id="PS50048"/>
    </source>
</evidence>
<dbReference type="GO" id="GO:0000976">
    <property type="term" value="F:transcription cis-regulatory region binding"/>
    <property type="evidence" value="ECO:0007669"/>
    <property type="project" value="TreeGrafter"/>
</dbReference>
<dbReference type="SMART" id="SM00066">
    <property type="entry name" value="GAL4"/>
    <property type="match status" value="1"/>
</dbReference>
<evidence type="ECO:0000256" key="2">
    <source>
        <dbReference type="ARBA" id="ARBA00023242"/>
    </source>
</evidence>
<dbReference type="PROSITE" id="PS50048">
    <property type="entry name" value="ZN2_CY6_FUNGAL_2"/>
    <property type="match status" value="1"/>
</dbReference>
<feature type="domain" description="Zn(2)-C6 fungal-type" evidence="4">
    <location>
        <begin position="29"/>
        <end position="57"/>
    </location>
</feature>
<comment type="caution">
    <text evidence="5">The sequence shown here is derived from an EMBL/GenBank/DDBJ whole genome shotgun (WGS) entry which is preliminary data.</text>
</comment>
<evidence type="ECO:0000256" key="1">
    <source>
        <dbReference type="ARBA" id="ARBA00004123"/>
    </source>
</evidence>
<feature type="region of interest" description="Disordered" evidence="3">
    <location>
        <begin position="76"/>
        <end position="100"/>
    </location>
</feature>
<comment type="subcellular location">
    <subcellularLocation>
        <location evidence="1">Nucleus</location>
    </subcellularLocation>
</comment>
<protein>
    <recommendedName>
        <fullName evidence="4">Zn(2)-C6 fungal-type domain-containing protein</fullName>
    </recommendedName>
</protein>
<feature type="compositionally biased region" description="Polar residues" evidence="3">
    <location>
        <begin position="443"/>
        <end position="452"/>
    </location>
</feature>
<dbReference type="PROSITE" id="PS00463">
    <property type="entry name" value="ZN2_CY6_FUNGAL_1"/>
    <property type="match status" value="1"/>
</dbReference>
<accession>A0A2U3DW64</accession>
<feature type="compositionally biased region" description="Low complexity" evidence="3">
    <location>
        <begin position="147"/>
        <end position="157"/>
    </location>
</feature>
<evidence type="ECO:0000313" key="6">
    <source>
        <dbReference type="Proteomes" id="UP000245956"/>
    </source>
</evidence>
<reference evidence="5 6" key="1">
    <citation type="journal article" date="2016" name="Front. Microbiol.">
        <title>Genome and transcriptome sequences reveal the specific parasitism of the nematophagous Purpureocillium lilacinum 36-1.</title>
        <authorList>
            <person name="Xie J."/>
            <person name="Li S."/>
            <person name="Mo C."/>
            <person name="Xiao X."/>
            <person name="Peng D."/>
            <person name="Wang G."/>
            <person name="Xiao Y."/>
        </authorList>
    </citation>
    <scope>NUCLEOTIDE SEQUENCE [LARGE SCALE GENOMIC DNA]</scope>
    <source>
        <strain evidence="5 6">36-1</strain>
    </source>
</reference>
<dbReference type="CDD" id="cd00067">
    <property type="entry name" value="GAL4"/>
    <property type="match status" value="1"/>
</dbReference>
<dbReference type="PANTHER" id="PTHR37534">
    <property type="entry name" value="TRANSCRIPTIONAL ACTIVATOR PROTEIN UGA3"/>
    <property type="match status" value="1"/>
</dbReference>
<dbReference type="EMBL" id="LCWV01000024">
    <property type="protein sequence ID" value="PWI66487.1"/>
    <property type="molecule type" value="Genomic_DNA"/>
</dbReference>
<dbReference type="Proteomes" id="UP000245956">
    <property type="component" value="Unassembled WGS sequence"/>
</dbReference>
<dbReference type="GO" id="GO:0005634">
    <property type="term" value="C:nucleus"/>
    <property type="evidence" value="ECO:0007669"/>
    <property type="project" value="UniProtKB-SubCell"/>
</dbReference>